<dbReference type="PANTHER" id="PTHR47791">
    <property type="entry name" value="MEIOTICALLY UP-REGULATED GENE 191 PROTEIN"/>
    <property type="match status" value="1"/>
</dbReference>
<dbReference type="AlphaFoldDB" id="A0A4R0NZ09"/>
<dbReference type="InterPro" id="IPR008928">
    <property type="entry name" value="6-hairpin_glycosidase_sf"/>
</dbReference>
<proteinExistence type="predicted"/>
<accession>A0A4R0NZ09</accession>
<organism evidence="1 2">
    <name type="scientific">Pedobacter frigidisoli</name>
    <dbReference type="NCBI Taxonomy" id="2530455"/>
    <lineage>
        <taxon>Bacteria</taxon>
        <taxon>Pseudomonadati</taxon>
        <taxon>Bacteroidota</taxon>
        <taxon>Sphingobacteriia</taxon>
        <taxon>Sphingobacteriales</taxon>
        <taxon>Sphingobacteriaceae</taxon>
        <taxon>Pedobacter</taxon>
    </lineage>
</organism>
<dbReference type="InterPro" id="IPR053169">
    <property type="entry name" value="MUG_Protein"/>
</dbReference>
<gene>
    <name evidence="1" type="ORF">EZ449_15730</name>
</gene>
<dbReference type="EMBL" id="SJSN01000012">
    <property type="protein sequence ID" value="TCD05908.1"/>
    <property type="molecule type" value="Genomic_DNA"/>
</dbReference>
<sequence>MIVDGPQSWVAVYGGMHQDKSGLSNNPEIILGCYIYEATKDITYLNKSIAIYNWVKSKLYNASTGAVYENVLPNGTVSNSANVYNIGAFVGAANHLHRLTGNSLYYDDAKRSVDYVRNNKTVNGILTNGDPTGYLAVGIR</sequence>
<reference evidence="1 2" key="1">
    <citation type="submission" date="2019-02" db="EMBL/GenBank/DDBJ databases">
        <title>Pedobacter sp. RP-3-11 sp. nov., isolated from Arctic soil.</title>
        <authorList>
            <person name="Dahal R.H."/>
        </authorList>
    </citation>
    <scope>NUCLEOTIDE SEQUENCE [LARGE SCALE GENOMIC DNA]</scope>
    <source>
        <strain evidence="1 2">RP-3-11</strain>
    </source>
</reference>
<dbReference type="PANTHER" id="PTHR47791:SF3">
    <property type="entry name" value="MEIOTICALLY UP-REGULATED GENE 191 PROTEIN"/>
    <property type="match status" value="1"/>
</dbReference>
<evidence type="ECO:0000313" key="1">
    <source>
        <dbReference type="EMBL" id="TCD05908.1"/>
    </source>
</evidence>
<dbReference type="GO" id="GO:0005975">
    <property type="term" value="P:carbohydrate metabolic process"/>
    <property type="evidence" value="ECO:0007669"/>
    <property type="project" value="InterPro"/>
</dbReference>
<protein>
    <submittedName>
        <fullName evidence="1">Uncharacterized protein</fullName>
    </submittedName>
</protein>
<keyword evidence="2" id="KW-1185">Reference proteome</keyword>
<name>A0A4R0NZ09_9SPHI</name>
<dbReference type="SUPFAM" id="SSF48208">
    <property type="entry name" value="Six-hairpin glycosidases"/>
    <property type="match status" value="1"/>
</dbReference>
<dbReference type="Proteomes" id="UP000291485">
    <property type="component" value="Unassembled WGS sequence"/>
</dbReference>
<dbReference type="InterPro" id="IPR005198">
    <property type="entry name" value="Glyco_hydro_76"/>
</dbReference>
<dbReference type="Pfam" id="PF03663">
    <property type="entry name" value="Glyco_hydro_76"/>
    <property type="match status" value="1"/>
</dbReference>
<dbReference type="OrthoDB" id="6387072at2"/>
<evidence type="ECO:0000313" key="2">
    <source>
        <dbReference type="Proteomes" id="UP000291485"/>
    </source>
</evidence>
<comment type="caution">
    <text evidence="1">The sequence shown here is derived from an EMBL/GenBank/DDBJ whole genome shotgun (WGS) entry which is preliminary data.</text>
</comment>
<dbReference type="Gene3D" id="1.50.10.20">
    <property type="match status" value="1"/>
</dbReference>